<evidence type="ECO:0000313" key="1">
    <source>
        <dbReference type="EMBL" id="EPX83989.1"/>
    </source>
</evidence>
<dbReference type="HOGENOM" id="CLU_2358087_0_0_5"/>
<protein>
    <submittedName>
        <fullName evidence="1">Uncharacterized protein</fullName>
    </submittedName>
</protein>
<sequence>MHRDLIAAGPECVGPDADNRFRVGRDHGCKHGGLAGFRGIEHARLIERLISFLDALAALSLNCELSGGPKLSSHSLPSVCVLTIGKPNIGYRLAET</sequence>
<proteinExistence type="predicted"/>
<comment type="caution">
    <text evidence="1">The sequence shown here is derived from an EMBL/GenBank/DDBJ whole genome shotgun (WGS) entry which is preliminary data.</text>
</comment>
<evidence type="ECO:0000313" key="2">
    <source>
        <dbReference type="Proteomes" id="UP000015347"/>
    </source>
</evidence>
<accession>S9SCM7</accession>
<dbReference type="EMBL" id="APVH01000013">
    <property type="protein sequence ID" value="EPX83989.1"/>
    <property type="molecule type" value="Genomic_DNA"/>
</dbReference>
<reference evidence="2" key="1">
    <citation type="journal article" date="2014" name="Stand. Genomic Sci.">
        <title>Genome sequence of the exopolysaccharide-producing Salipiger mucosus type strain (DSM 16094(T)), a moderately halophilic member of the Roseobacter clade.</title>
        <authorList>
            <person name="Riedel T."/>
            <person name="Spring S."/>
            <person name="Fiebig A."/>
            <person name="Petersen J."/>
            <person name="Kyrpides N.C."/>
            <person name="Goker M."/>
            <person name="Klenk H.P."/>
        </authorList>
    </citation>
    <scope>NUCLEOTIDE SEQUENCE [LARGE SCALE GENOMIC DNA]</scope>
    <source>
        <strain evidence="2">DSM 16094</strain>
    </source>
</reference>
<organism evidence="1 2">
    <name type="scientific">Salipiger mucosus DSM 16094</name>
    <dbReference type="NCBI Taxonomy" id="1123237"/>
    <lineage>
        <taxon>Bacteria</taxon>
        <taxon>Pseudomonadati</taxon>
        <taxon>Pseudomonadota</taxon>
        <taxon>Alphaproteobacteria</taxon>
        <taxon>Rhodobacterales</taxon>
        <taxon>Roseobacteraceae</taxon>
        <taxon>Salipiger</taxon>
    </lineage>
</organism>
<dbReference type="Proteomes" id="UP000015347">
    <property type="component" value="Unassembled WGS sequence"/>
</dbReference>
<keyword evidence="2" id="KW-1185">Reference proteome</keyword>
<dbReference type="STRING" id="1123237.Salmuc_01764"/>
<gene>
    <name evidence="1" type="ORF">Salmuc_01764</name>
</gene>
<name>S9SCM7_9RHOB</name>
<dbReference type="AlphaFoldDB" id="S9SCM7"/>